<name>A0A2N6KM42_9CYAN</name>
<dbReference type="EMBL" id="NMQA01000014">
    <property type="protein sequence ID" value="PMB00980.1"/>
    <property type="molecule type" value="Genomic_DNA"/>
</dbReference>
<comment type="caution">
    <text evidence="1">The sequence shown here is derived from an EMBL/GenBank/DDBJ whole genome shotgun (WGS) entry which is preliminary data.</text>
</comment>
<proteinExistence type="predicted"/>
<dbReference type="AlphaFoldDB" id="A0A2N6KM42"/>
<sequence>MSHFSVNISNIVLTTEQYRKLKVYAEEQEISVHEAIRLLIDSLPESSKTNKNLGNNHPFIFSRRFLQTFFDIQ</sequence>
<organism evidence="1 2">
    <name type="scientific">Fischerella thermalis CCMEE 5268</name>
    <dbReference type="NCBI Taxonomy" id="2019662"/>
    <lineage>
        <taxon>Bacteria</taxon>
        <taxon>Bacillati</taxon>
        <taxon>Cyanobacteriota</taxon>
        <taxon>Cyanophyceae</taxon>
        <taxon>Nostocales</taxon>
        <taxon>Hapalosiphonaceae</taxon>
        <taxon>Fischerella</taxon>
    </lineage>
</organism>
<dbReference type="RefSeq" id="WP_102171092.1">
    <property type="nucleotide sequence ID" value="NZ_NMQA01000014.1"/>
</dbReference>
<accession>A0A2N6KM42</accession>
<dbReference type="Proteomes" id="UP000235025">
    <property type="component" value="Unassembled WGS sequence"/>
</dbReference>
<reference evidence="1 2" key="1">
    <citation type="submission" date="2017-07" db="EMBL/GenBank/DDBJ databases">
        <title>Genomes of Fischerella (Mastigocladus) sp. strains.</title>
        <authorList>
            <person name="Miller S.R."/>
        </authorList>
    </citation>
    <scope>NUCLEOTIDE SEQUENCE [LARGE SCALE GENOMIC DNA]</scope>
    <source>
        <strain evidence="1 2">CCMEE 5268</strain>
    </source>
</reference>
<protein>
    <submittedName>
        <fullName evidence="1">Uncharacterized protein</fullName>
    </submittedName>
</protein>
<evidence type="ECO:0000313" key="1">
    <source>
        <dbReference type="EMBL" id="PMB00980.1"/>
    </source>
</evidence>
<gene>
    <name evidence="1" type="ORF">CEN50_01075</name>
</gene>
<evidence type="ECO:0000313" key="2">
    <source>
        <dbReference type="Proteomes" id="UP000235025"/>
    </source>
</evidence>